<sequence length="182" mass="19788">MDESLTKGLDRNRSNAAIRKSRLLVVEGYDTRLPEDAIKSALKKHLASCGEIRLVMIPKVDGSDVLRTFAVIDIVVEEGAEDKALELNGSDILKHTPDMKVTVYGNGLSEDGIKSALRKHFSSCGEVRTHAILGDDEDGSSSRSAFISIIGEGERGGDGAVEEARKLSEYDDENGWKIEVNV</sequence>
<dbReference type="Proteomes" id="UP000030689">
    <property type="component" value="Unassembled WGS sequence"/>
</dbReference>
<dbReference type="OMA" id="VHNMEIR"/>
<evidence type="ECO:0000313" key="2">
    <source>
        <dbReference type="Proteomes" id="UP000030689"/>
    </source>
</evidence>
<keyword evidence="2" id="KW-1185">Reference proteome</keyword>
<dbReference type="GO" id="GO:0003676">
    <property type="term" value="F:nucleic acid binding"/>
    <property type="evidence" value="ECO:0007669"/>
    <property type="project" value="InterPro"/>
</dbReference>
<proteinExistence type="predicted"/>
<dbReference type="EMBL" id="KI517385">
    <property type="protein sequence ID" value="ESQ52887.1"/>
    <property type="molecule type" value="Genomic_DNA"/>
</dbReference>
<gene>
    <name evidence="1" type="ORF">EUTSA_v10017937mg</name>
</gene>
<name>V4MCH3_EUTSA</name>
<protein>
    <recommendedName>
        <fullName evidence="3">RRM domain-containing protein</fullName>
    </recommendedName>
</protein>
<reference evidence="1 2" key="1">
    <citation type="journal article" date="2013" name="Front. Plant Sci.">
        <title>The Reference Genome of the Halophytic Plant Eutrema salsugineum.</title>
        <authorList>
            <person name="Yang R."/>
            <person name="Jarvis D.E."/>
            <person name="Chen H."/>
            <person name="Beilstein M.A."/>
            <person name="Grimwood J."/>
            <person name="Jenkins J."/>
            <person name="Shu S."/>
            <person name="Prochnik S."/>
            <person name="Xin M."/>
            <person name="Ma C."/>
            <person name="Schmutz J."/>
            <person name="Wing R.A."/>
            <person name="Mitchell-Olds T."/>
            <person name="Schumaker K.S."/>
            <person name="Wang X."/>
        </authorList>
    </citation>
    <scope>NUCLEOTIDE SEQUENCE [LARGE SCALE GENOMIC DNA]</scope>
</reference>
<accession>V4MCH3</accession>
<dbReference type="SUPFAM" id="SSF54928">
    <property type="entry name" value="RNA-binding domain, RBD"/>
    <property type="match status" value="1"/>
</dbReference>
<feature type="non-terminal residue" evidence="1">
    <location>
        <position position="182"/>
    </location>
</feature>
<dbReference type="Gramene" id="ESQ52887">
    <property type="protein sequence ID" value="ESQ52887"/>
    <property type="gene ID" value="EUTSA_v10017937mg"/>
</dbReference>
<dbReference type="InterPro" id="IPR035979">
    <property type="entry name" value="RBD_domain_sf"/>
</dbReference>
<dbReference type="Gene3D" id="3.30.70.330">
    <property type="match status" value="1"/>
</dbReference>
<dbReference type="AlphaFoldDB" id="V4MCH3"/>
<dbReference type="KEGG" id="eus:EUTSA_v10017937mg"/>
<evidence type="ECO:0008006" key="3">
    <source>
        <dbReference type="Google" id="ProtNLM"/>
    </source>
</evidence>
<dbReference type="InterPro" id="IPR012677">
    <property type="entry name" value="Nucleotide-bd_a/b_plait_sf"/>
</dbReference>
<organism evidence="1 2">
    <name type="scientific">Eutrema salsugineum</name>
    <name type="common">Saltwater cress</name>
    <name type="synonym">Sisymbrium salsugineum</name>
    <dbReference type="NCBI Taxonomy" id="72664"/>
    <lineage>
        <taxon>Eukaryota</taxon>
        <taxon>Viridiplantae</taxon>
        <taxon>Streptophyta</taxon>
        <taxon>Embryophyta</taxon>
        <taxon>Tracheophyta</taxon>
        <taxon>Spermatophyta</taxon>
        <taxon>Magnoliopsida</taxon>
        <taxon>eudicotyledons</taxon>
        <taxon>Gunneridae</taxon>
        <taxon>Pentapetalae</taxon>
        <taxon>rosids</taxon>
        <taxon>malvids</taxon>
        <taxon>Brassicales</taxon>
        <taxon>Brassicaceae</taxon>
        <taxon>Eutremeae</taxon>
        <taxon>Eutrema</taxon>
    </lineage>
</organism>
<evidence type="ECO:0000313" key="1">
    <source>
        <dbReference type="EMBL" id="ESQ52887.1"/>
    </source>
</evidence>